<evidence type="ECO:0000313" key="1">
    <source>
        <dbReference type="EMBL" id="KAH6880685.1"/>
    </source>
</evidence>
<organism evidence="1 2">
    <name type="scientific">Thelonectria olida</name>
    <dbReference type="NCBI Taxonomy" id="1576542"/>
    <lineage>
        <taxon>Eukaryota</taxon>
        <taxon>Fungi</taxon>
        <taxon>Dikarya</taxon>
        <taxon>Ascomycota</taxon>
        <taxon>Pezizomycotina</taxon>
        <taxon>Sordariomycetes</taxon>
        <taxon>Hypocreomycetidae</taxon>
        <taxon>Hypocreales</taxon>
        <taxon>Nectriaceae</taxon>
        <taxon>Thelonectria</taxon>
    </lineage>
</organism>
<dbReference type="AlphaFoldDB" id="A0A9P8VX73"/>
<accession>A0A9P8VX73</accession>
<proteinExistence type="predicted"/>
<sequence length="305" mass="34958">MNLHIVDFEDVRRDLDTGVPTNFNTAFHKAAEAPDLPIPTEIPTSFDRWLPLIMRTRGLPPAALQVRLLVEAAGASIHTRVMNRVYEEDLRDSVYPAFERLKFSQEGLFTRLGACSPKDGTQTIPGQMSLHSIDDIILRLTTSTRATNTFNNMLNHDAQEMAMFFLPFDSRMRTENEYRVFCAPDSLRITAVSQYKWHKPWMFAGKDSHEREAIARRVLHHIEAVHTKIIGDFQDLGSNENDDRLRIQGFTFDVLYDEETDRGELIELNTFGVRSACGSCLFQWVEDRALLYGEESEVVQFRVAV</sequence>
<dbReference type="InterPro" id="IPR009772">
    <property type="entry name" value="CDC123"/>
</dbReference>
<dbReference type="Pfam" id="PF07065">
    <property type="entry name" value="D123"/>
    <property type="match status" value="1"/>
</dbReference>
<dbReference type="Proteomes" id="UP000777438">
    <property type="component" value="Unassembled WGS sequence"/>
</dbReference>
<gene>
    <name evidence="1" type="ORF">B0T10DRAFT_581236</name>
</gene>
<comment type="caution">
    <text evidence="1">The sequence shown here is derived from an EMBL/GenBank/DDBJ whole genome shotgun (WGS) entry which is preliminary data.</text>
</comment>
<keyword evidence="2" id="KW-1185">Reference proteome</keyword>
<dbReference type="OrthoDB" id="360540at2759"/>
<reference evidence="1 2" key="1">
    <citation type="journal article" date="2021" name="Nat. Commun.">
        <title>Genetic determinants of endophytism in the Arabidopsis root mycobiome.</title>
        <authorList>
            <person name="Mesny F."/>
            <person name="Miyauchi S."/>
            <person name="Thiergart T."/>
            <person name="Pickel B."/>
            <person name="Atanasova L."/>
            <person name="Karlsson M."/>
            <person name="Huettel B."/>
            <person name="Barry K.W."/>
            <person name="Haridas S."/>
            <person name="Chen C."/>
            <person name="Bauer D."/>
            <person name="Andreopoulos W."/>
            <person name="Pangilinan J."/>
            <person name="LaButti K."/>
            <person name="Riley R."/>
            <person name="Lipzen A."/>
            <person name="Clum A."/>
            <person name="Drula E."/>
            <person name="Henrissat B."/>
            <person name="Kohler A."/>
            <person name="Grigoriev I.V."/>
            <person name="Martin F.M."/>
            <person name="Hacquard S."/>
        </authorList>
    </citation>
    <scope>NUCLEOTIDE SEQUENCE [LARGE SCALE GENOMIC DNA]</scope>
    <source>
        <strain evidence="1 2">MPI-CAGE-CH-0241</strain>
    </source>
</reference>
<evidence type="ECO:0008006" key="3">
    <source>
        <dbReference type="Google" id="ProtNLM"/>
    </source>
</evidence>
<dbReference type="EMBL" id="JAGPYM010000025">
    <property type="protein sequence ID" value="KAH6880685.1"/>
    <property type="molecule type" value="Genomic_DNA"/>
</dbReference>
<name>A0A9P8VX73_9HYPO</name>
<protein>
    <recommendedName>
        <fullName evidence="3">Cell division cycle protein 123</fullName>
    </recommendedName>
</protein>
<evidence type="ECO:0000313" key="2">
    <source>
        <dbReference type="Proteomes" id="UP000777438"/>
    </source>
</evidence>